<name>A0A7Y0EZQ3_9BIFI</name>
<gene>
    <name evidence="1" type="ORF">G1C97_2300</name>
</gene>
<sequence>MQRPQFTDWHAYDYLESEDDIRDYLQACKEYDDPRLMAAALKDAEEARKKNSFGA</sequence>
<dbReference type="Proteomes" id="UP000543419">
    <property type="component" value="Unassembled WGS sequence"/>
</dbReference>
<organism evidence="1 2">
    <name type="scientific">Bifidobacterium olomucense</name>
    <dbReference type="NCBI Taxonomy" id="2675324"/>
    <lineage>
        <taxon>Bacteria</taxon>
        <taxon>Bacillati</taxon>
        <taxon>Actinomycetota</taxon>
        <taxon>Actinomycetes</taxon>
        <taxon>Bifidobacteriales</taxon>
        <taxon>Bifidobacteriaceae</taxon>
        <taxon>Bifidobacterium</taxon>
    </lineage>
</organism>
<comment type="caution">
    <text evidence="1">The sequence shown here is derived from an EMBL/GenBank/DDBJ whole genome shotgun (WGS) entry which is preliminary data.</text>
</comment>
<protein>
    <submittedName>
        <fullName evidence="1">Transcriptional regulator</fullName>
    </submittedName>
</protein>
<evidence type="ECO:0000313" key="2">
    <source>
        <dbReference type="Proteomes" id="UP000543419"/>
    </source>
</evidence>
<proteinExistence type="predicted"/>
<dbReference type="AlphaFoldDB" id="A0A7Y0EZQ3"/>
<dbReference type="RefSeq" id="WP_169241888.1">
    <property type="nucleotide sequence ID" value="NZ_JAAIIG010000020.1"/>
</dbReference>
<dbReference type="EMBL" id="JAAIIG010000020">
    <property type="protein sequence ID" value="NMM99342.1"/>
    <property type="molecule type" value="Genomic_DNA"/>
</dbReference>
<evidence type="ECO:0000313" key="1">
    <source>
        <dbReference type="EMBL" id="NMM99342.1"/>
    </source>
</evidence>
<keyword evidence="2" id="KW-1185">Reference proteome</keyword>
<accession>A0A7Y0EZQ3</accession>
<reference evidence="1 2" key="1">
    <citation type="submission" date="2020-02" db="EMBL/GenBank/DDBJ databases">
        <title>Characterization of phylogenetic diversity of novel bifidobacterial species isolated in Czech ZOOs.</title>
        <authorList>
            <person name="Lugli G.A."/>
            <person name="Vera N.B."/>
            <person name="Ventura M."/>
        </authorList>
    </citation>
    <scope>NUCLEOTIDE SEQUENCE [LARGE SCALE GENOMIC DNA]</scope>
    <source>
        <strain evidence="1 2">DSM 109959</strain>
    </source>
</reference>